<feature type="compositionally biased region" description="Polar residues" evidence="3">
    <location>
        <begin position="259"/>
        <end position="269"/>
    </location>
</feature>
<proteinExistence type="predicted"/>
<dbReference type="PANTHER" id="PTHR46006">
    <property type="entry name" value="RHO GUANINE NUCLEOTIDE EXCHANGE FACTOR AT 64C, ISOFORM A"/>
    <property type="match status" value="1"/>
</dbReference>
<dbReference type="Proteomes" id="UP001431783">
    <property type="component" value="Unassembled WGS sequence"/>
</dbReference>
<feature type="region of interest" description="Disordered" evidence="3">
    <location>
        <begin position="586"/>
        <end position="629"/>
    </location>
</feature>
<accession>A0AAW1V2B8</accession>
<evidence type="ECO:0000313" key="5">
    <source>
        <dbReference type="EMBL" id="KAK9887166.1"/>
    </source>
</evidence>
<feature type="compositionally biased region" description="Polar residues" evidence="3">
    <location>
        <begin position="215"/>
        <end position="230"/>
    </location>
</feature>
<dbReference type="InterPro" id="IPR035899">
    <property type="entry name" value="DBL_dom_sf"/>
</dbReference>
<dbReference type="Pfam" id="PF00621">
    <property type="entry name" value="RhoGEF"/>
    <property type="match status" value="1"/>
</dbReference>
<sequence length="1319" mass="148526">MAAIVSHAMRRYPLSPPDGVYSCNLRGENSSWSPKQEEGEGALSRSMRYADPWLYGSMRGAAAGALVLAPTFVLCSCPDYINGTKKGYKKKGPTVCKKCKGTRVSILPGNSDNKFGTVRCYSTSSAGTVSTSINATSKIRAGTVRVTSSSRPSILATSDPYDLMRRSRLNGTSEATSPFRQRSVSPTKRNNGPLNTSGRRSILECDINPYELMSTEANQPAKDSSITFVNGQRIRVRPPAPDPDYEDIDEKVHRKTTPKESPTNGSSKACNYAPKSTRPKPNRAAPDPPVVSPLTTSEADGNNSFKSILKKSSNSEDTIMFFQTTSRSKGASHFYLPFPTTPRKKVQFLMENSEKKMDDNEDLVTTPPNYETPECDEEFTEYLDVFEEEDNDESKVCTLRRSTSERFKFEPQKVVFHDTMALRCKPQRANSLETFNNCDLEKLDGLVPKRKISPRPKEPPPLPPPQDIINNVEDHNEQTQLLSTSKVKEDYQKSDIKNFTAHTTDEYDVRRTLSSMLKKLVEKNTEQLSKSAVGKSVDLDRCKSKIEELDCTSERKNLPMLTQVIQKPEELKSAIKIKEIDLTSDYRPNSVENNKPKAPPRKKSNNKQPYKKTNMNQKNDSDDSSKITHTKLSNNKLVIDNVEDYSLKRKNKKLHSINSQIPVKEIECNENTKKIFSLGENESVMKQLDSSLTETDVSSFNSNDNISNTIVINSENERKNEVNSNKTVVQVTPSSPVHRIQIKNEFSSMENIQTISIMNSTPRKTSIMINGDDCYSTVNVNDDVPLYQSSVVVRDPFLKEYSTNYTRRSSSVYIKGSFNDETLPESKTFKENEELSNNLSLSESCACKKSIGTEVTKEKKLETEVRIQIIEADPVENGTCCLRPSTPEMLRELLRDPVEAVKRNLVPHICGKSDVPRRPRDLKLRSRYPILPLKESVITTPDSKDKVYDKSAVLSNTLDLHLDDDKDACSEHSSSTQYEFVDPGSDCYTDHSNRSSVTEEEFSNRTKFYELLADSALLEISENEDHHYECISKNDTDPIYEEIEIPPPLPSNPPPMNLLDDLKLDKEFTTRSIFEGASKYDILSYLVDAKERGIVPEDSYTFSNISVDDSKESNSKICAMGSVSDSSEDNSLIISGSLTDDKTPFSKSSEVERNDSGVGSETSKSSLSKYRSKPVTTATCEDCEASLETLGENDPMLCRKCLKKRCERKEIIMEIVETEEKYSKDLQIVLEEFYQPMLVAGLLTPEQLSTIFLNVEELLENSQSLAERLRDTVEIATEQGDEDLLTVNIGNYFWRQLRCCMPSKHIAYDKDLLVYFWLA</sequence>
<feature type="region of interest" description="Disordered" evidence="3">
    <location>
        <begin position="215"/>
        <end position="310"/>
    </location>
</feature>
<organism evidence="5 6">
    <name type="scientific">Henosepilachna vigintioctopunctata</name>
    <dbReference type="NCBI Taxonomy" id="420089"/>
    <lineage>
        <taxon>Eukaryota</taxon>
        <taxon>Metazoa</taxon>
        <taxon>Ecdysozoa</taxon>
        <taxon>Arthropoda</taxon>
        <taxon>Hexapoda</taxon>
        <taxon>Insecta</taxon>
        <taxon>Pterygota</taxon>
        <taxon>Neoptera</taxon>
        <taxon>Endopterygota</taxon>
        <taxon>Coleoptera</taxon>
        <taxon>Polyphaga</taxon>
        <taxon>Cucujiformia</taxon>
        <taxon>Coccinelloidea</taxon>
        <taxon>Coccinellidae</taxon>
        <taxon>Epilachninae</taxon>
        <taxon>Epilachnini</taxon>
        <taxon>Henosepilachna</taxon>
    </lineage>
</organism>
<dbReference type="SUPFAM" id="SSF48065">
    <property type="entry name" value="DBL homology domain (DH-domain)"/>
    <property type="match status" value="1"/>
</dbReference>
<feature type="region of interest" description="Disordered" evidence="3">
    <location>
        <begin position="1143"/>
        <end position="1166"/>
    </location>
</feature>
<feature type="compositionally biased region" description="Basic and acidic residues" evidence="3">
    <location>
        <begin position="1143"/>
        <end position="1155"/>
    </location>
</feature>
<feature type="region of interest" description="Disordered" evidence="3">
    <location>
        <begin position="155"/>
        <end position="200"/>
    </location>
</feature>
<evidence type="ECO:0000313" key="6">
    <source>
        <dbReference type="Proteomes" id="UP001431783"/>
    </source>
</evidence>
<dbReference type="InterPro" id="IPR051480">
    <property type="entry name" value="Endocytic_GEF_Adapter"/>
</dbReference>
<feature type="compositionally biased region" description="Polar residues" evidence="3">
    <location>
        <begin position="1157"/>
        <end position="1166"/>
    </location>
</feature>
<feature type="compositionally biased region" description="Polar residues" evidence="3">
    <location>
        <begin position="169"/>
        <end position="199"/>
    </location>
</feature>
<keyword evidence="2" id="KW-0963">Cytoplasm</keyword>
<evidence type="ECO:0000259" key="4">
    <source>
        <dbReference type="PROSITE" id="PS50010"/>
    </source>
</evidence>
<dbReference type="GO" id="GO:0005085">
    <property type="term" value="F:guanyl-nucleotide exchange factor activity"/>
    <property type="evidence" value="ECO:0007669"/>
    <property type="project" value="InterPro"/>
</dbReference>
<dbReference type="GO" id="GO:0005737">
    <property type="term" value="C:cytoplasm"/>
    <property type="evidence" value="ECO:0007669"/>
    <property type="project" value="UniProtKB-SubCell"/>
</dbReference>
<reference evidence="5 6" key="1">
    <citation type="submission" date="2023-03" db="EMBL/GenBank/DDBJ databases">
        <title>Genome insight into feeding habits of ladybird beetles.</title>
        <authorList>
            <person name="Li H.-S."/>
            <person name="Huang Y.-H."/>
            <person name="Pang H."/>
        </authorList>
    </citation>
    <scope>NUCLEOTIDE SEQUENCE [LARGE SCALE GENOMIC DNA]</scope>
    <source>
        <strain evidence="5">SYSU_2023b</strain>
        <tissue evidence="5">Whole body</tissue>
    </source>
</reference>
<dbReference type="Gene3D" id="1.20.900.10">
    <property type="entry name" value="Dbl homology (DH) domain"/>
    <property type="match status" value="1"/>
</dbReference>
<feature type="compositionally biased region" description="Polar residues" evidence="3">
    <location>
        <begin position="293"/>
        <end position="310"/>
    </location>
</feature>
<dbReference type="InterPro" id="IPR000219">
    <property type="entry name" value="DH_dom"/>
</dbReference>
<evidence type="ECO:0000256" key="1">
    <source>
        <dbReference type="ARBA" id="ARBA00004496"/>
    </source>
</evidence>
<gene>
    <name evidence="5" type="ORF">WA026_020618</name>
</gene>
<feature type="domain" description="DH" evidence="4">
    <location>
        <begin position="1207"/>
        <end position="1293"/>
    </location>
</feature>
<comment type="subcellular location">
    <subcellularLocation>
        <location evidence="1">Cytoplasm</location>
    </subcellularLocation>
</comment>
<name>A0AAW1V2B8_9CUCU</name>
<dbReference type="PANTHER" id="PTHR46006:SF5">
    <property type="entry name" value="DH DOMAIN-CONTAINING PROTEIN"/>
    <property type="match status" value="1"/>
</dbReference>
<protein>
    <recommendedName>
        <fullName evidence="4">DH domain-containing protein</fullName>
    </recommendedName>
</protein>
<keyword evidence="6" id="KW-1185">Reference proteome</keyword>
<feature type="compositionally biased region" description="Polar residues" evidence="3">
    <location>
        <begin position="606"/>
        <end position="618"/>
    </location>
</feature>
<evidence type="ECO:0000256" key="2">
    <source>
        <dbReference type="ARBA" id="ARBA00022490"/>
    </source>
</evidence>
<dbReference type="PROSITE" id="PS50010">
    <property type="entry name" value="DH_2"/>
    <property type="match status" value="1"/>
</dbReference>
<dbReference type="GO" id="GO:0035025">
    <property type="term" value="P:positive regulation of Rho protein signal transduction"/>
    <property type="evidence" value="ECO:0007669"/>
    <property type="project" value="TreeGrafter"/>
</dbReference>
<comment type="caution">
    <text evidence="5">The sequence shown here is derived from an EMBL/GenBank/DDBJ whole genome shotgun (WGS) entry which is preliminary data.</text>
</comment>
<evidence type="ECO:0000256" key="3">
    <source>
        <dbReference type="SAM" id="MobiDB-lite"/>
    </source>
</evidence>
<dbReference type="EMBL" id="JARQZJ010000105">
    <property type="protein sequence ID" value="KAK9887166.1"/>
    <property type="molecule type" value="Genomic_DNA"/>
</dbReference>